<feature type="region of interest" description="Disordered" evidence="1">
    <location>
        <begin position="27"/>
        <end position="48"/>
    </location>
</feature>
<organism evidence="2 3">
    <name type="scientific">Liparis tanakae</name>
    <name type="common">Tanaka's snailfish</name>
    <dbReference type="NCBI Taxonomy" id="230148"/>
    <lineage>
        <taxon>Eukaryota</taxon>
        <taxon>Metazoa</taxon>
        <taxon>Chordata</taxon>
        <taxon>Craniata</taxon>
        <taxon>Vertebrata</taxon>
        <taxon>Euteleostomi</taxon>
        <taxon>Actinopterygii</taxon>
        <taxon>Neopterygii</taxon>
        <taxon>Teleostei</taxon>
        <taxon>Neoteleostei</taxon>
        <taxon>Acanthomorphata</taxon>
        <taxon>Eupercaria</taxon>
        <taxon>Perciformes</taxon>
        <taxon>Cottioidei</taxon>
        <taxon>Cottales</taxon>
        <taxon>Liparidae</taxon>
        <taxon>Liparis</taxon>
    </lineage>
</organism>
<evidence type="ECO:0000313" key="2">
    <source>
        <dbReference type="EMBL" id="TNN61861.1"/>
    </source>
</evidence>
<sequence>MEGEGWRHEGDREWVEYCSSAVENVEEEEEVEVSPQASQARASCLSASRESIFAPRNRSL</sequence>
<accession>A0A4Z2H894</accession>
<reference evidence="2 3" key="1">
    <citation type="submission" date="2019-03" db="EMBL/GenBank/DDBJ databases">
        <title>First draft genome of Liparis tanakae, snailfish: a comprehensive survey of snailfish specific genes.</title>
        <authorList>
            <person name="Kim W."/>
            <person name="Song I."/>
            <person name="Jeong J.-H."/>
            <person name="Kim D."/>
            <person name="Kim S."/>
            <person name="Ryu S."/>
            <person name="Song J.Y."/>
            <person name="Lee S.K."/>
        </authorList>
    </citation>
    <scope>NUCLEOTIDE SEQUENCE [LARGE SCALE GENOMIC DNA]</scope>
    <source>
        <tissue evidence="2">Muscle</tissue>
    </source>
</reference>
<dbReference type="EMBL" id="SRLO01000306">
    <property type="protein sequence ID" value="TNN61861.1"/>
    <property type="molecule type" value="Genomic_DNA"/>
</dbReference>
<dbReference type="Proteomes" id="UP000314294">
    <property type="component" value="Unassembled WGS sequence"/>
</dbReference>
<dbReference type="AlphaFoldDB" id="A0A4Z2H894"/>
<evidence type="ECO:0000256" key="1">
    <source>
        <dbReference type="SAM" id="MobiDB-lite"/>
    </source>
</evidence>
<evidence type="ECO:0000313" key="3">
    <source>
        <dbReference type="Proteomes" id="UP000314294"/>
    </source>
</evidence>
<proteinExistence type="predicted"/>
<comment type="caution">
    <text evidence="2">The sequence shown here is derived from an EMBL/GenBank/DDBJ whole genome shotgun (WGS) entry which is preliminary data.</text>
</comment>
<feature type="compositionally biased region" description="Polar residues" evidence="1">
    <location>
        <begin position="35"/>
        <end position="48"/>
    </location>
</feature>
<keyword evidence="3" id="KW-1185">Reference proteome</keyword>
<name>A0A4Z2H894_9TELE</name>
<gene>
    <name evidence="2" type="ORF">EYF80_027877</name>
</gene>
<protein>
    <submittedName>
        <fullName evidence="2">Uncharacterized protein</fullName>
    </submittedName>
</protein>